<dbReference type="RefSeq" id="WP_129566453.1">
    <property type="nucleotide sequence ID" value="NZ_JAGIPM010000007.1"/>
</dbReference>
<dbReference type="Proteomes" id="UP001265315">
    <property type="component" value="Unassembled WGS sequence"/>
</dbReference>
<evidence type="ECO:0000313" key="2">
    <source>
        <dbReference type="Proteomes" id="UP001265315"/>
    </source>
</evidence>
<name>A0AAW8M1F5_AGRTU</name>
<evidence type="ECO:0000313" key="1">
    <source>
        <dbReference type="EMBL" id="MDR6704829.1"/>
    </source>
</evidence>
<organism evidence="1 2">
    <name type="scientific">Agrobacterium tumefaciens</name>
    <dbReference type="NCBI Taxonomy" id="358"/>
    <lineage>
        <taxon>Bacteria</taxon>
        <taxon>Pseudomonadati</taxon>
        <taxon>Pseudomonadota</taxon>
        <taxon>Alphaproteobacteria</taxon>
        <taxon>Hyphomicrobiales</taxon>
        <taxon>Rhizobiaceae</taxon>
        <taxon>Rhizobium/Agrobacterium group</taxon>
        <taxon>Agrobacterium</taxon>
        <taxon>Agrobacterium tumefaciens complex</taxon>
    </lineage>
</organism>
<protein>
    <submittedName>
        <fullName evidence="1">Nitroimidazol reductase NimA-like FMN-containing flavoprotein (Pyridoxamine 5'-phosphate oxidase superfamily)</fullName>
    </submittedName>
</protein>
<reference evidence="1" key="1">
    <citation type="submission" date="2023-07" db="EMBL/GenBank/DDBJ databases">
        <title>Sorghum-associated microbial communities from plants grown in Nebraska, USA.</title>
        <authorList>
            <person name="Schachtman D."/>
        </authorList>
    </citation>
    <scope>NUCLEOTIDE SEQUENCE</scope>
    <source>
        <strain evidence="1">1457</strain>
    </source>
</reference>
<dbReference type="InterPro" id="IPR012349">
    <property type="entry name" value="Split_barrel_FMN-bd"/>
</dbReference>
<dbReference type="EMBL" id="JAVDSW010000006">
    <property type="protein sequence ID" value="MDR6704829.1"/>
    <property type="molecule type" value="Genomic_DNA"/>
</dbReference>
<accession>A0AAW8M1F5</accession>
<dbReference type="AlphaFoldDB" id="A0AAW8M1F5"/>
<gene>
    <name evidence="1" type="ORF">J2W61_004704</name>
</gene>
<sequence>MPNDERHHDERMRAWSLLEQHFDWWEPGALKPTPQPIRTASPHVFFALDIENVTGIEAGEEEDGSSP</sequence>
<comment type="caution">
    <text evidence="1">The sequence shown here is derived from an EMBL/GenBank/DDBJ whole genome shotgun (WGS) entry which is preliminary data.</text>
</comment>
<proteinExistence type="predicted"/>
<dbReference type="Gene3D" id="2.30.110.10">
    <property type="entry name" value="Electron Transport, Fmn-binding Protein, Chain A"/>
    <property type="match status" value="1"/>
</dbReference>